<dbReference type="PANTHER" id="PTHR47785">
    <property type="entry name" value="ZN(II)2CYS6 TRANSCRIPTION FACTOR (EUROFUNG)-RELATED-RELATED"/>
    <property type="match status" value="1"/>
</dbReference>
<feature type="domain" description="Zn(2)-C6 fungal-type" evidence="3">
    <location>
        <begin position="109"/>
        <end position="139"/>
    </location>
</feature>
<feature type="region of interest" description="Disordered" evidence="2">
    <location>
        <begin position="1"/>
        <end position="84"/>
    </location>
</feature>
<dbReference type="EMBL" id="JAUTXT010000019">
    <property type="protein sequence ID" value="KAK3674602.1"/>
    <property type="molecule type" value="Genomic_DNA"/>
</dbReference>
<feature type="compositionally biased region" description="Basic and acidic residues" evidence="2">
    <location>
        <begin position="43"/>
        <end position="63"/>
    </location>
</feature>
<organism evidence="4 5">
    <name type="scientific">Recurvomyces mirabilis</name>
    <dbReference type="NCBI Taxonomy" id="574656"/>
    <lineage>
        <taxon>Eukaryota</taxon>
        <taxon>Fungi</taxon>
        <taxon>Dikarya</taxon>
        <taxon>Ascomycota</taxon>
        <taxon>Pezizomycotina</taxon>
        <taxon>Dothideomycetes</taxon>
        <taxon>Dothideomycetidae</taxon>
        <taxon>Mycosphaerellales</taxon>
        <taxon>Teratosphaeriaceae</taxon>
        <taxon>Recurvomyces</taxon>
    </lineage>
</organism>
<reference evidence="4" key="1">
    <citation type="submission" date="2023-07" db="EMBL/GenBank/DDBJ databases">
        <title>Black Yeasts Isolated from many extreme environments.</title>
        <authorList>
            <person name="Coleine C."/>
            <person name="Stajich J.E."/>
            <person name="Selbmann L."/>
        </authorList>
    </citation>
    <scope>NUCLEOTIDE SEQUENCE</scope>
    <source>
        <strain evidence="4">CCFEE 5485</strain>
    </source>
</reference>
<dbReference type="SMART" id="SM00066">
    <property type="entry name" value="GAL4"/>
    <property type="match status" value="1"/>
</dbReference>
<evidence type="ECO:0000313" key="4">
    <source>
        <dbReference type="EMBL" id="KAK3674602.1"/>
    </source>
</evidence>
<dbReference type="InterPro" id="IPR036864">
    <property type="entry name" value="Zn2-C6_fun-type_DNA-bd_sf"/>
</dbReference>
<dbReference type="PROSITE" id="PS00463">
    <property type="entry name" value="ZN2_CY6_FUNGAL_1"/>
    <property type="match status" value="1"/>
</dbReference>
<sequence length="690" mass="76660">MAAVSAPINPEAPRSASDESSKKPMMALPKLATDRSAMSETSTTHRQERPVAKRARSSYDRKASLSQSGDPNGENCSDSADAMDPPELAHLKRFTQDTLDYPRRRATIACEICRSRKSRCDGNKPKCRLCTELGADCVYREPGIKLDAGDKLILEQLARIEGLLHTGLNGSLSPSSANAMVPISPATSNTASDDFLAKKTGGPTSQGVALNGVGTWSANISTIPKQHTTPALHLLQWPVIKNLVSQQCDPSVLVQLEMSREPLNFGRSFSLDFSNINSYAIAFFERANVWYAVVDPYQWSHYYRCATSQRFRGGVESCIVLLVLALGEAAFSGLSISQLPHGQNPPGMSFFAAAWNILPGLMIRNDVISAQCHILAAAYLMYIVRPLEAWNMLCNSSMKQQLLLQSPHGIPQHLRELSDRVFWNTIMIESDLLAELDLPHSGIAQHEDGMRLPRSFPFDADPSGEEPPGSDDLWYFLAEIALRRLLNRVSHLIYGVSHLLHTNKMSASFSLASLDPVVTELDFQLKQWYENLPAPVKFPRERLQARDSVQTVLRLRYFACRTIIYRPYIQAVLGDESLANEPGVQDACRKCLEACIRQLEQLSAHHEGHLPYLWQGALSIMSQALLLMAATLCPPLSALLPPEHQMDAIFTEVVAEAERLAHLAPSLRLCAEIIREAEQRRQILIKRQMC</sequence>
<keyword evidence="5" id="KW-1185">Reference proteome</keyword>
<evidence type="ECO:0000256" key="2">
    <source>
        <dbReference type="SAM" id="MobiDB-lite"/>
    </source>
</evidence>
<evidence type="ECO:0000313" key="5">
    <source>
        <dbReference type="Proteomes" id="UP001274830"/>
    </source>
</evidence>
<dbReference type="CDD" id="cd00067">
    <property type="entry name" value="GAL4"/>
    <property type="match status" value="1"/>
</dbReference>
<protein>
    <recommendedName>
        <fullName evidence="3">Zn(2)-C6 fungal-type domain-containing protein</fullName>
    </recommendedName>
</protein>
<gene>
    <name evidence="4" type="ORF">LTR78_005688</name>
</gene>
<dbReference type="SUPFAM" id="SSF57701">
    <property type="entry name" value="Zn2/Cys6 DNA-binding domain"/>
    <property type="match status" value="1"/>
</dbReference>
<comment type="caution">
    <text evidence="4">The sequence shown here is derived from an EMBL/GenBank/DDBJ whole genome shotgun (WGS) entry which is preliminary data.</text>
</comment>
<name>A0AAE0WMS6_9PEZI</name>
<dbReference type="GO" id="GO:0000981">
    <property type="term" value="F:DNA-binding transcription factor activity, RNA polymerase II-specific"/>
    <property type="evidence" value="ECO:0007669"/>
    <property type="project" value="InterPro"/>
</dbReference>
<dbReference type="PANTHER" id="PTHR47785:SF2">
    <property type="entry name" value="ZN(II)2CYS6 TRANSCRIPTION FACTOR (EUROFUNG)"/>
    <property type="match status" value="1"/>
</dbReference>
<keyword evidence="1" id="KW-0539">Nucleus</keyword>
<feature type="compositionally biased region" description="Polar residues" evidence="2">
    <location>
        <begin position="64"/>
        <end position="78"/>
    </location>
</feature>
<dbReference type="InterPro" id="IPR001138">
    <property type="entry name" value="Zn2Cys6_DnaBD"/>
</dbReference>
<dbReference type="FunFam" id="4.10.240.10:FF:000008">
    <property type="entry name" value="C6 zinc finger domain-containing protein"/>
    <property type="match status" value="1"/>
</dbReference>
<accession>A0AAE0WMS6</accession>
<evidence type="ECO:0000259" key="3">
    <source>
        <dbReference type="PROSITE" id="PS50048"/>
    </source>
</evidence>
<dbReference type="AlphaFoldDB" id="A0AAE0WMS6"/>
<dbReference type="InterPro" id="IPR053181">
    <property type="entry name" value="EcdB-like_regulator"/>
</dbReference>
<dbReference type="Proteomes" id="UP001274830">
    <property type="component" value="Unassembled WGS sequence"/>
</dbReference>
<dbReference type="GO" id="GO:0008270">
    <property type="term" value="F:zinc ion binding"/>
    <property type="evidence" value="ECO:0007669"/>
    <property type="project" value="InterPro"/>
</dbReference>
<dbReference type="Gene3D" id="4.10.240.10">
    <property type="entry name" value="Zn(2)-C6 fungal-type DNA-binding domain"/>
    <property type="match status" value="1"/>
</dbReference>
<proteinExistence type="predicted"/>
<dbReference type="PROSITE" id="PS50048">
    <property type="entry name" value="ZN2_CY6_FUNGAL_2"/>
    <property type="match status" value="1"/>
</dbReference>
<dbReference type="CDD" id="cd12148">
    <property type="entry name" value="fungal_TF_MHR"/>
    <property type="match status" value="1"/>
</dbReference>
<dbReference type="Pfam" id="PF00172">
    <property type="entry name" value="Zn_clus"/>
    <property type="match status" value="1"/>
</dbReference>
<evidence type="ECO:0000256" key="1">
    <source>
        <dbReference type="ARBA" id="ARBA00023242"/>
    </source>
</evidence>